<keyword evidence="7 8" id="KW-0472">Membrane</keyword>
<keyword evidence="10" id="KW-1185">Reference proteome</keyword>
<sequence>MIRNAAIQLVNTAFRQGAREGFSYYLPYSLGLLPWGLVTGIAMRDAGFSFLEAMGMSIIVFGGTAQLGTLPLIVSGAPAWLIVLTALALNLRFLIFSAILAPAFNGVGKRLRWLSGYLLSDGVVAACASRLLREERTDWRLGYYLAPSLWNWALWQASSLAGILLADVVPQGWSLEFMATIAMLVLLVPMVRQRPMLLAALVGGGTAVLLHGLPLRLGLFVAIVLGMAAGFVAEYLQREKSAHG</sequence>
<evidence type="ECO:0000256" key="5">
    <source>
        <dbReference type="ARBA" id="ARBA00022692"/>
    </source>
</evidence>
<comment type="caution">
    <text evidence="9">The sequence shown here is derived from an EMBL/GenBank/DDBJ whole genome shotgun (WGS) entry which is preliminary data.</text>
</comment>
<feature type="transmembrane region" description="Helical" evidence="8">
    <location>
        <begin position="21"/>
        <end position="42"/>
    </location>
</feature>
<keyword evidence="4" id="KW-1003">Cell membrane</keyword>
<evidence type="ECO:0000256" key="4">
    <source>
        <dbReference type="ARBA" id="ARBA00022475"/>
    </source>
</evidence>
<dbReference type="PANTHER" id="PTHR34979">
    <property type="entry name" value="INNER MEMBRANE PROTEIN YGAZ"/>
    <property type="match status" value="1"/>
</dbReference>
<evidence type="ECO:0000256" key="7">
    <source>
        <dbReference type="ARBA" id="ARBA00023136"/>
    </source>
</evidence>
<evidence type="ECO:0000256" key="8">
    <source>
        <dbReference type="SAM" id="Phobius"/>
    </source>
</evidence>
<evidence type="ECO:0000256" key="6">
    <source>
        <dbReference type="ARBA" id="ARBA00022989"/>
    </source>
</evidence>
<name>A0ABV7RFJ1_9NEIS</name>
<dbReference type="EMBL" id="JBHRXN010000017">
    <property type="protein sequence ID" value="MFC3532052.1"/>
    <property type="molecule type" value="Genomic_DNA"/>
</dbReference>
<keyword evidence="3" id="KW-0813">Transport</keyword>
<evidence type="ECO:0000256" key="3">
    <source>
        <dbReference type="ARBA" id="ARBA00022448"/>
    </source>
</evidence>
<feature type="transmembrane region" description="Helical" evidence="8">
    <location>
        <begin position="219"/>
        <end position="236"/>
    </location>
</feature>
<dbReference type="InterPro" id="IPR011606">
    <property type="entry name" value="Brnchd-chn_aa_trnsp_permease"/>
</dbReference>
<evidence type="ECO:0000313" key="9">
    <source>
        <dbReference type="EMBL" id="MFC3532052.1"/>
    </source>
</evidence>
<dbReference type="RefSeq" id="WP_386090306.1">
    <property type="nucleotide sequence ID" value="NZ_JBHRXN010000017.1"/>
</dbReference>
<dbReference type="PANTHER" id="PTHR34979:SF1">
    <property type="entry name" value="INNER MEMBRANE PROTEIN YGAZ"/>
    <property type="match status" value="1"/>
</dbReference>
<keyword evidence="5 8" id="KW-0812">Transmembrane</keyword>
<gene>
    <name evidence="9" type="ORF">ACFOLG_07620</name>
</gene>
<evidence type="ECO:0000256" key="2">
    <source>
        <dbReference type="ARBA" id="ARBA00010735"/>
    </source>
</evidence>
<proteinExistence type="inferred from homology"/>
<evidence type="ECO:0000313" key="10">
    <source>
        <dbReference type="Proteomes" id="UP001595741"/>
    </source>
</evidence>
<accession>A0ABV7RFJ1</accession>
<feature type="transmembrane region" description="Helical" evidence="8">
    <location>
        <begin position="172"/>
        <end position="189"/>
    </location>
</feature>
<feature type="transmembrane region" description="Helical" evidence="8">
    <location>
        <begin position="196"/>
        <end position="213"/>
    </location>
</feature>
<feature type="transmembrane region" description="Helical" evidence="8">
    <location>
        <begin position="81"/>
        <end position="101"/>
    </location>
</feature>
<dbReference type="Proteomes" id="UP001595741">
    <property type="component" value="Unassembled WGS sequence"/>
</dbReference>
<evidence type="ECO:0000256" key="1">
    <source>
        <dbReference type="ARBA" id="ARBA00004651"/>
    </source>
</evidence>
<keyword evidence="6 8" id="KW-1133">Transmembrane helix</keyword>
<protein>
    <submittedName>
        <fullName evidence="9">AzlC family ABC transporter permease</fullName>
    </submittedName>
</protein>
<comment type="subcellular location">
    <subcellularLocation>
        <location evidence="1">Cell membrane</location>
        <topology evidence="1">Multi-pass membrane protein</topology>
    </subcellularLocation>
</comment>
<comment type="similarity">
    <text evidence="2">Belongs to the AzlC family.</text>
</comment>
<dbReference type="Pfam" id="PF03591">
    <property type="entry name" value="AzlC"/>
    <property type="match status" value="1"/>
</dbReference>
<organism evidence="9 10">
    <name type="scientific">Vogesella facilis</name>
    <dbReference type="NCBI Taxonomy" id="1655232"/>
    <lineage>
        <taxon>Bacteria</taxon>
        <taxon>Pseudomonadati</taxon>
        <taxon>Pseudomonadota</taxon>
        <taxon>Betaproteobacteria</taxon>
        <taxon>Neisseriales</taxon>
        <taxon>Chromobacteriaceae</taxon>
        <taxon>Vogesella</taxon>
    </lineage>
</organism>
<reference evidence="10" key="1">
    <citation type="journal article" date="2019" name="Int. J. Syst. Evol. Microbiol.">
        <title>The Global Catalogue of Microorganisms (GCM) 10K type strain sequencing project: providing services to taxonomists for standard genome sequencing and annotation.</title>
        <authorList>
            <consortium name="The Broad Institute Genomics Platform"/>
            <consortium name="The Broad Institute Genome Sequencing Center for Infectious Disease"/>
            <person name="Wu L."/>
            <person name="Ma J."/>
        </authorList>
    </citation>
    <scope>NUCLEOTIDE SEQUENCE [LARGE SCALE GENOMIC DNA]</scope>
    <source>
        <strain evidence="10">KCTC 42742</strain>
    </source>
</reference>
<feature type="transmembrane region" description="Helical" evidence="8">
    <location>
        <begin position="54"/>
        <end position="74"/>
    </location>
</feature>